<feature type="domain" description="Gfo/Idh/MocA-like oxidoreductase N-terminal" evidence="2">
    <location>
        <begin position="39"/>
        <end position="160"/>
    </location>
</feature>
<organism evidence="4">
    <name type="scientific">Telmatobacter sp. DSM 110680</name>
    <dbReference type="NCBI Taxonomy" id="3036704"/>
    <lineage>
        <taxon>Bacteria</taxon>
        <taxon>Pseudomonadati</taxon>
        <taxon>Acidobacteriota</taxon>
        <taxon>Terriglobia</taxon>
        <taxon>Terriglobales</taxon>
        <taxon>Acidobacteriaceae</taxon>
        <taxon>Telmatobacter</taxon>
    </lineage>
</organism>
<evidence type="ECO:0000313" key="4">
    <source>
        <dbReference type="EMBL" id="XBH17454.1"/>
    </source>
</evidence>
<dbReference type="AlphaFoldDB" id="A0AAU7DJD1"/>
<accession>A0AAU7DJD1</accession>
<evidence type="ECO:0000259" key="2">
    <source>
        <dbReference type="Pfam" id="PF01408"/>
    </source>
</evidence>
<dbReference type="SUPFAM" id="SSF55347">
    <property type="entry name" value="Glyceraldehyde-3-phosphate dehydrogenase-like, C-terminal domain"/>
    <property type="match status" value="1"/>
</dbReference>
<dbReference type="InterPro" id="IPR036291">
    <property type="entry name" value="NAD(P)-bd_dom_sf"/>
</dbReference>
<dbReference type="PANTHER" id="PTHR43818">
    <property type="entry name" value="BCDNA.GH03377"/>
    <property type="match status" value="1"/>
</dbReference>
<evidence type="ECO:0000256" key="1">
    <source>
        <dbReference type="ARBA" id="ARBA00023002"/>
    </source>
</evidence>
<reference evidence="4" key="1">
    <citation type="submission" date="2023-03" db="EMBL/GenBank/DDBJ databases">
        <title>Edaphobacter sp.</title>
        <authorList>
            <person name="Huber K.J."/>
            <person name="Papendorf J."/>
            <person name="Pilke C."/>
            <person name="Bunk B."/>
            <person name="Sproeer C."/>
            <person name="Pester M."/>
        </authorList>
    </citation>
    <scope>NUCLEOTIDE SEQUENCE</scope>
    <source>
        <strain evidence="4">DSM 110680</strain>
    </source>
</reference>
<proteinExistence type="predicted"/>
<evidence type="ECO:0000259" key="3">
    <source>
        <dbReference type="Pfam" id="PF22725"/>
    </source>
</evidence>
<gene>
    <name evidence="4" type="ORF">P8935_23170</name>
</gene>
<dbReference type="InterPro" id="IPR050463">
    <property type="entry name" value="Gfo/Idh/MocA_oxidrdct_glycsds"/>
</dbReference>
<sequence length="380" mass="42073">MVSALSSRRLRLFISGMMVTLLSLFVSNGRAEQGQQPLKVAIVGLEHGHVVGFLGQLPKHSDVQLVGIADADTALCQKYGKMFSLQDSLFYKSEANMIERTHPDAVLVYTSIGEHRHAIEIAAQYGVSAMVEKPLTISLDDALAIRKVAQEHKIQVLVNYETTWYASNRAAYDEVREGHIGEIRRVVVHDGHQGPKEINVQPEFLKWLTDPQQNGAGALYDFGCYGVDLMTWLMHGETPLTVTAVVNHDKPQIYPNVDDDATIVLQYPRAQAVIQGSWIWPFARKDMEVYGATGYAITVAADKVRIRHEHDSEEQMTTAPSLPGRERDSLAYLSAVLRGELVPKGDLTALDTNVIVMQILDAARESAKTGRSVKLSRLGD</sequence>
<dbReference type="Pfam" id="PF22725">
    <property type="entry name" value="GFO_IDH_MocA_C3"/>
    <property type="match status" value="1"/>
</dbReference>
<dbReference type="Gene3D" id="3.30.360.10">
    <property type="entry name" value="Dihydrodipicolinate Reductase, domain 2"/>
    <property type="match status" value="1"/>
</dbReference>
<dbReference type="GO" id="GO:0016491">
    <property type="term" value="F:oxidoreductase activity"/>
    <property type="evidence" value="ECO:0007669"/>
    <property type="project" value="UniProtKB-KW"/>
</dbReference>
<dbReference type="Pfam" id="PF01408">
    <property type="entry name" value="GFO_IDH_MocA"/>
    <property type="match status" value="1"/>
</dbReference>
<dbReference type="GO" id="GO:0000166">
    <property type="term" value="F:nucleotide binding"/>
    <property type="evidence" value="ECO:0007669"/>
    <property type="project" value="InterPro"/>
</dbReference>
<dbReference type="RefSeq" id="WP_348262679.1">
    <property type="nucleotide sequence ID" value="NZ_CP121196.1"/>
</dbReference>
<dbReference type="EMBL" id="CP121196">
    <property type="protein sequence ID" value="XBH17454.1"/>
    <property type="molecule type" value="Genomic_DNA"/>
</dbReference>
<dbReference type="Gene3D" id="3.40.50.720">
    <property type="entry name" value="NAD(P)-binding Rossmann-like Domain"/>
    <property type="match status" value="1"/>
</dbReference>
<dbReference type="PANTHER" id="PTHR43818:SF11">
    <property type="entry name" value="BCDNA.GH03377"/>
    <property type="match status" value="1"/>
</dbReference>
<name>A0AAU7DJD1_9BACT</name>
<feature type="domain" description="GFO/IDH/MocA-like oxidoreductase" evidence="3">
    <location>
        <begin position="170"/>
        <end position="295"/>
    </location>
</feature>
<dbReference type="SUPFAM" id="SSF51735">
    <property type="entry name" value="NAD(P)-binding Rossmann-fold domains"/>
    <property type="match status" value="1"/>
</dbReference>
<dbReference type="InterPro" id="IPR055170">
    <property type="entry name" value="GFO_IDH_MocA-like_dom"/>
</dbReference>
<protein>
    <submittedName>
        <fullName evidence="4">Gfo/Idh/MocA family oxidoreductase</fullName>
    </submittedName>
</protein>
<keyword evidence="1" id="KW-0560">Oxidoreductase</keyword>
<dbReference type="InterPro" id="IPR000683">
    <property type="entry name" value="Gfo/Idh/MocA-like_OxRdtase_N"/>
</dbReference>